<dbReference type="RefSeq" id="WP_180285877.1">
    <property type="nucleotide sequence ID" value="NZ_JABFDB010000035.1"/>
</dbReference>
<feature type="domain" description="HTH Mu-type" evidence="5">
    <location>
        <begin position="1"/>
        <end position="17"/>
    </location>
</feature>
<dbReference type="Proteomes" id="UP000584642">
    <property type="component" value="Unassembled WGS sequence"/>
</dbReference>
<keyword evidence="7" id="KW-1185">Reference proteome</keyword>
<evidence type="ECO:0000256" key="1">
    <source>
        <dbReference type="ARBA" id="ARBA00007734"/>
    </source>
</evidence>
<evidence type="ECO:0000256" key="3">
    <source>
        <dbReference type="SAM" id="MobiDB-lite"/>
    </source>
</evidence>
<dbReference type="Gene3D" id="1.10.530.10">
    <property type="match status" value="1"/>
</dbReference>
<comment type="similarity">
    <text evidence="2">Belongs to the virb1 family.</text>
</comment>
<dbReference type="InterPro" id="IPR003314">
    <property type="entry name" value="Mu-type_HTH"/>
</dbReference>
<dbReference type="Gene3D" id="1.25.40.10">
    <property type="entry name" value="Tetratricopeptide repeat domain"/>
    <property type="match status" value="1"/>
</dbReference>
<dbReference type="SMART" id="SM00671">
    <property type="entry name" value="SEL1"/>
    <property type="match status" value="1"/>
</dbReference>
<gene>
    <name evidence="6" type="ORF">HND93_30725</name>
</gene>
<evidence type="ECO:0000313" key="6">
    <source>
        <dbReference type="EMBL" id="NYZ24100.1"/>
    </source>
</evidence>
<dbReference type="SUPFAM" id="SSF53955">
    <property type="entry name" value="Lysozyme-like"/>
    <property type="match status" value="1"/>
</dbReference>
<dbReference type="Pfam" id="PF08238">
    <property type="entry name" value="Sel1"/>
    <property type="match status" value="1"/>
</dbReference>
<dbReference type="InterPro" id="IPR008258">
    <property type="entry name" value="Transglycosylase_SLT_dom_1"/>
</dbReference>
<keyword evidence="4" id="KW-0732">Signal</keyword>
<organism evidence="6 7">
    <name type="scientific">Azospirillum oleiclasticum</name>
    <dbReference type="NCBI Taxonomy" id="2735135"/>
    <lineage>
        <taxon>Bacteria</taxon>
        <taxon>Pseudomonadati</taxon>
        <taxon>Pseudomonadota</taxon>
        <taxon>Alphaproteobacteria</taxon>
        <taxon>Rhodospirillales</taxon>
        <taxon>Azospirillaceae</taxon>
        <taxon>Azospirillum</taxon>
    </lineage>
</organism>
<evidence type="ECO:0000256" key="4">
    <source>
        <dbReference type="SAM" id="SignalP"/>
    </source>
</evidence>
<dbReference type="PROSITE" id="PS51702">
    <property type="entry name" value="HTH_MU"/>
    <property type="match status" value="1"/>
</dbReference>
<dbReference type="InterPro" id="IPR000189">
    <property type="entry name" value="Transglyc_AS"/>
</dbReference>
<evidence type="ECO:0000256" key="2">
    <source>
        <dbReference type="ARBA" id="ARBA00009387"/>
    </source>
</evidence>
<protein>
    <submittedName>
        <fullName evidence="6">Transglycosylase SLT domain-containing protein</fullName>
    </submittedName>
</protein>
<dbReference type="PANTHER" id="PTHR37423:SF2">
    <property type="entry name" value="MEMBRANE-BOUND LYTIC MUREIN TRANSGLYCOSYLASE C"/>
    <property type="match status" value="1"/>
</dbReference>
<sequence length="299" mass="31410">MPPAARAALLATLLVAAATAPGVAWAAEGRAPGRTAPGKAAAVSPAAPESEVDSVCKAARQGNPGASYRMGRLYMAGQGVPRDPFLAVGWFAAAAEAGHWEARRMMRLLPRLAIHVRPDCGRGARRYPGGDISQSDAAALRSLAARGPVGDLVRTLAPRFGLDPALVMAVVAVESNFDPAAVSPKQAQGLMQLIPETAARFNVRDPFDPVDNIIGGMRYLGWLLSYFRGDVTLALAGYNAGEGAVDRHKGVPPYAETQAYVQRIARLYAQQRHPFDPTVSGPSPAVARTASADRPRTGG</sequence>
<dbReference type="InterPro" id="IPR006597">
    <property type="entry name" value="Sel1-like"/>
</dbReference>
<name>A0ABX2TK54_9PROT</name>
<feature type="region of interest" description="Disordered" evidence="3">
    <location>
        <begin position="275"/>
        <end position="299"/>
    </location>
</feature>
<comment type="caution">
    <text evidence="6">The sequence shown here is derived from an EMBL/GenBank/DDBJ whole genome shotgun (WGS) entry which is preliminary data.</text>
</comment>
<reference evidence="6 7" key="1">
    <citation type="submission" date="2020-05" db="EMBL/GenBank/DDBJ databases">
        <title>Azospirillum oleiclasticum sp. nov, a nitrogen-fixing and heavy crude oil-emulsifying bacterium isolated from the crude oil of Yumen Oilfield.</title>
        <authorList>
            <person name="Wu D."/>
            <person name="Cai M."/>
            <person name="Zhang X."/>
        </authorList>
    </citation>
    <scope>NUCLEOTIDE SEQUENCE [LARGE SCALE GENOMIC DNA]</scope>
    <source>
        <strain evidence="6 7">ROY-1-1-2</strain>
    </source>
</reference>
<dbReference type="EMBL" id="JABFDB010000035">
    <property type="protein sequence ID" value="NYZ24100.1"/>
    <property type="molecule type" value="Genomic_DNA"/>
</dbReference>
<dbReference type="PANTHER" id="PTHR37423">
    <property type="entry name" value="SOLUBLE LYTIC MUREIN TRANSGLYCOSYLASE-RELATED"/>
    <property type="match status" value="1"/>
</dbReference>
<dbReference type="CDD" id="cd00254">
    <property type="entry name" value="LT-like"/>
    <property type="match status" value="1"/>
</dbReference>
<evidence type="ECO:0000259" key="5">
    <source>
        <dbReference type="PROSITE" id="PS51702"/>
    </source>
</evidence>
<feature type="chain" id="PRO_5045854499" evidence="4">
    <location>
        <begin position="27"/>
        <end position="299"/>
    </location>
</feature>
<evidence type="ECO:0000313" key="7">
    <source>
        <dbReference type="Proteomes" id="UP000584642"/>
    </source>
</evidence>
<dbReference type="Pfam" id="PF01464">
    <property type="entry name" value="SLT"/>
    <property type="match status" value="1"/>
</dbReference>
<comment type="similarity">
    <text evidence="1">Belongs to the transglycosylase Slt family.</text>
</comment>
<dbReference type="SUPFAM" id="SSF81901">
    <property type="entry name" value="HCP-like"/>
    <property type="match status" value="1"/>
</dbReference>
<dbReference type="InterPro" id="IPR023346">
    <property type="entry name" value="Lysozyme-like_dom_sf"/>
</dbReference>
<accession>A0ABX2TK54</accession>
<proteinExistence type="inferred from homology"/>
<feature type="signal peptide" evidence="4">
    <location>
        <begin position="1"/>
        <end position="26"/>
    </location>
</feature>
<dbReference type="InterPro" id="IPR011990">
    <property type="entry name" value="TPR-like_helical_dom_sf"/>
</dbReference>
<dbReference type="PROSITE" id="PS00922">
    <property type="entry name" value="TRANSGLYCOSYLASE"/>
    <property type="match status" value="1"/>
</dbReference>